<keyword evidence="2" id="KW-1185">Reference proteome</keyword>
<accession>A0ABT0T744</accession>
<dbReference type="EMBL" id="JAMJPK010000032">
    <property type="protein sequence ID" value="MCL7942336.1"/>
    <property type="molecule type" value="Genomic_DNA"/>
</dbReference>
<dbReference type="RefSeq" id="WP_250064032.1">
    <property type="nucleotide sequence ID" value="NZ_JAMJPK010000032.1"/>
</dbReference>
<dbReference type="Proteomes" id="UP001165369">
    <property type="component" value="Unassembled WGS sequence"/>
</dbReference>
<protein>
    <submittedName>
        <fullName evidence="1">Uncharacterized protein</fullName>
    </submittedName>
</protein>
<sequence length="131" mass="13740">STGVPINVVSDTSSFLWRLQAYDHAVPAGLWDEAASYASNYFSQAGFPFADFHMALIAAATGDFSALESRVAALTELVETGSLPAGPVVPAICRAARAFAEEDYAGCARLLEPMASEVVRIGGSGAQREIV</sequence>
<reference evidence="1" key="1">
    <citation type="submission" date="2022-05" db="EMBL/GenBank/DDBJ databases">
        <title>Halomonas geminus sp. nov. and Halomonas llamarensis sp. nov. isolated from high-altitude salars of the Atacama Desert.</title>
        <authorList>
            <person name="Hintersatz C."/>
            <person name="Rojas L.A."/>
            <person name="Wei T.-S."/>
            <person name="Kutschke S."/>
            <person name="Lehmann F."/>
            <person name="Jain R."/>
            <person name="Pollmann K."/>
        </authorList>
    </citation>
    <scope>NUCLEOTIDE SEQUENCE</scope>
    <source>
        <strain evidence="1">ATCH28</strain>
    </source>
</reference>
<comment type="caution">
    <text evidence="1">The sequence shown here is derived from an EMBL/GenBank/DDBJ whole genome shotgun (WGS) entry which is preliminary data.</text>
</comment>
<evidence type="ECO:0000313" key="2">
    <source>
        <dbReference type="Proteomes" id="UP001165369"/>
    </source>
</evidence>
<evidence type="ECO:0000313" key="1">
    <source>
        <dbReference type="EMBL" id="MCL7942336.1"/>
    </source>
</evidence>
<feature type="non-terminal residue" evidence="1">
    <location>
        <position position="1"/>
    </location>
</feature>
<name>A0ABT0T744_9GAMM</name>
<feature type="non-terminal residue" evidence="1">
    <location>
        <position position="131"/>
    </location>
</feature>
<proteinExistence type="predicted"/>
<organism evidence="1 2">
    <name type="scientific">Halomonas gemina</name>
    <dbReference type="NCBI Taxonomy" id="2945105"/>
    <lineage>
        <taxon>Bacteria</taxon>
        <taxon>Pseudomonadati</taxon>
        <taxon>Pseudomonadota</taxon>
        <taxon>Gammaproteobacteria</taxon>
        <taxon>Oceanospirillales</taxon>
        <taxon>Halomonadaceae</taxon>
        <taxon>Halomonas</taxon>
    </lineage>
</organism>
<gene>
    <name evidence="1" type="ORF">M8009_18915</name>
</gene>